<keyword evidence="4" id="KW-1185">Reference proteome</keyword>
<dbReference type="PANTHER" id="PTHR48081">
    <property type="entry name" value="AB HYDROLASE SUPERFAMILY PROTEIN C4A8.06C"/>
    <property type="match status" value="1"/>
</dbReference>
<dbReference type="InterPro" id="IPR013094">
    <property type="entry name" value="AB_hydrolase_3"/>
</dbReference>
<gene>
    <name evidence="3" type="ORF">SCLO_1023250</name>
</gene>
<dbReference type="EMBL" id="AP017655">
    <property type="protein sequence ID" value="BAV65365.1"/>
    <property type="molecule type" value="Genomic_DNA"/>
</dbReference>
<dbReference type="InterPro" id="IPR019826">
    <property type="entry name" value="Carboxylesterase_B_AS"/>
</dbReference>
<protein>
    <recommendedName>
        <fullName evidence="2">Alpha/beta hydrolase fold-3 domain-containing protein</fullName>
    </recommendedName>
</protein>
<dbReference type="RefSeq" id="WP_066519017.1">
    <property type="nucleotide sequence ID" value="NZ_AP017655.1"/>
</dbReference>
<feature type="domain" description="Alpha/beta hydrolase fold-3" evidence="2">
    <location>
        <begin position="158"/>
        <end position="368"/>
    </location>
</feature>
<keyword evidence="1" id="KW-0378">Hydrolase</keyword>
<dbReference type="InterPro" id="IPR050300">
    <property type="entry name" value="GDXG_lipolytic_enzyme"/>
</dbReference>
<dbReference type="Gene3D" id="3.40.50.1820">
    <property type="entry name" value="alpha/beta hydrolase"/>
    <property type="match status" value="1"/>
</dbReference>
<dbReference type="GO" id="GO:0016787">
    <property type="term" value="F:hydrolase activity"/>
    <property type="evidence" value="ECO:0007669"/>
    <property type="project" value="UniProtKB-KW"/>
</dbReference>
<evidence type="ECO:0000313" key="4">
    <source>
        <dbReference type="Proteomes" id="UP000218272"/>
    </source>
</evidence>
<evidence type="ECO:0000256" key="1">
    <source>
        <dbReference type="ARBA" id="ARBA00022801"/>
    </source>
</evidence>
<dbReference type="Pfam" id="PF07859">
    <property type="entry name" value="Abhydrolase_3"/>
    <property type="match status" value="1"/>
</dbReference>
<dbReference type="InterPro" id="IPR029058">
    <property type="entry name" value="AB_hydrolase_fold"/>
</dbReference>
<sequence length="415" mass="45388">MKIALWSLGGIALLLVLAFIALQIFFAMSVKPVEPFVPTKAEQEKLAFYSRPENWFAQHLQGGRETVDGQTIDPKLQYMMEQVRPAAPWLRRSAPLIFATPWGRGFIRHGADRDWRLLTQVTGEMAHVEDRTIQGRGGPIPIRIYRPETDDKGPLPILVYHHGGGWIFASIVSHDRVSRLIANEAKVIVVAVDYRLAPEHHYPAASDDGEDAFLWARANAASFGGDPARVGVGGDSAGGHVSINIAQRQLAAGKPGPTAMLLFYPGAGLPQDDPSYRLFGTGYALDSTFIEFILPRVFEGYSPGRHKEADAYMDPASAPSLKGLPPAIVVTAGFDILRDSGRRFAERLQVDGVPVHYTNYPSLTHSFLQFSAVVKDADTASSESAKLFGKLVRDTNGAETILSSPITHIHSQPQT</sequence>
<reference evidence="3 4" key="1">
    <citation type="submission" date="2016-10" db="EMBL/GenBank/DDBJ databases">
        <title>Complete Genome Sequence of the Nonylphenol-Degrading Bacterium Sphingobium cloacae JCM 10874T.</title>
        <authorList>
            <person name="Ootsuka M."/>
            <person name="Nishizawa T."/>
            <person name="Ohta H."/>
        </authorList>
    </citation>
    <scope>NUCLEOTIDE SEQUENCE [LARGE SCALE GENOMIC DNA]</scope>
    <source>
        <strain evidence="3 4">JCM 10874</strain>
    </source>
</reference>
<dbReference type="AlphaFoldDB" id="A0A1E1F4B8"/>
<proteinExistence type="predicted"/>
<organism evidence="3 4">
    <name type="scientific">Sphingobium cloacae</name>
    <dbReference type="NCBI Taxonomy" id="120107"/>
    <lineage>
        <taxon>Bacteria</taxon>
        <taxon>Pseudomonadati</taxon>
        <taxon>Pseudomonadota</taxon>
        <taxon>Alphaproteobacteria</taxon>
        <taxon>Sphingomonadales</taxon>
        <taxon>Sphingomonadaceae</taxon>
        <taxon>Sphingobium</taxon>
    </lineage>
</organism>
<accession>A0A1E1F4B8</accession>
<dbReference type="KEGG" id="sclo:SCLO_1023250"/>
<evidence type="ECO:0000313" key="3">
    <source>
        <dbReference type="EMBL" id="BAV65365.1"/>
    </source>
</evidence>
<dbReference type="PROSITE" id="PS00122">
    <property type="entry name" value="CARBOXYLESTERASE_B_1"/>
    <property type="match status" value="1"/>
</dbReference>
<dbReference type="SUPFAM" id="SSF53474">
    <property type="entry name" value="alpha/beta-Hydrolases"/>
    <property type="match status" value="1"/>
</dbReference>
<dbReference type="Proteomes" id="UP000218272">
    <property type="component" value="Chromosome SCLO_1"/>
</dbReference>
<dbReference type="PANTHER" id="PTHR48081:SF8">
    <property type="entry name" value="ALPHA_BETA HYDROLASE FOLD-3 DOMAIN-CONTAINING PROTEIN-RELATED"/>
    <property type="match status" value="1"/>
</dbReference>
<evidence type="ECO:0000259" key="2">
    <source>
        <dbReference type="Pfam" id="PF07859"/>
    </source>
</evidence>
<name>A0A1E1F4B8_9SPHN</name>